<dbReference type="AlphaFoldDB" id="A0A6N2KQP1"/>
<accession>A0A6N2KQP1</accession>
<feature type="compositionally biased region" description="Basic residues" evidence="1">
    <location>
        <begin position="182"/>
        <end position="192"/>
    </location>
</feature>
<reference evidence="2" key="1">
    <citation type="submission" date="2019-03" db="EMBL/GenBank/DDBJ databases">
        <authorList>
            <person name="Mank J."/>
            <person name="Almeida P."/>
        </authorList>
    </citation>
    <scope>NUCLEOTIDE SEQUENCE</scope>
    <source>
        <strain evidence="2">78183</strain>
    </source>
</reference>
<evidence type="ECO:0000256" key="1">
    <source>
        <dbReference type="SAM" id="MobiDB-lite"/>
    </source>
</evidence>
<gene>
    <name evidence="2" type="ORF">SVIM_LOCUS118283</name>
</gene>
<sequence length="192" mass="21594">MTDDTDVTTFLMVGKIVKNLFGSSAHSYVYDKGFIDFIPPPMIEKLHKPKTFQLRFRTFCSIMNRCDIIAANVYHDIINVEPPQQHVEPEIHDINVLFMEQAATSSSKTPLLLDPLTLAPIPPSGAHVVPPSLSQTIRHLLFKDETPLKSSATDATTRPPNIFPMLDHDASTMVKEDDPPKKHQCRSKSHHD</sequence>
<name>A0A6N2KQP1_SALVM</name>
<protein>
    <submittedName>
        <fullName evidence="2">Uncharacterized protein</fullName>
    </submittedName>
</protein>
<proteinExistence type="predicted"/>
<evidence type="ECO:0000313" key="2">
    <source>
        <dbReference type="EMBL" id="VFU30418.1"/>
    </source>
</evidence>
<dbReference type="EMBL" id="CAADRP010000624">
    <property type="protein sequence ID" value="VFU30418.1"/>
    <property type="molecule type" value="Genomic_DNA"/>
</dbReference>
<feature type="region of interest" description="Disordered" evidence="1">
    <location>
        <begin position="148"/>
        <end position="192"/>
    </location>
</feature>
<feature type="compositionally biased region" description="Basic and acidic residues" evidence="1">
    <location>
        <begin position="166"/>
        <end position="181"/>
    </location>
</feature>
<feature type="compositionally biased region" description="Polar residues" evidence="1">
    <location>
        <begin position="148"/>
        <end position="159"/>
    </location>
</feature>
<organism evidence="2">
    <name type="scientific">Salix viminalis</name>
    <name type="common">Common osier</name>
    <name type="synonym">Basket willow</name>
    <dbReference type="NCBI Taxonomy" id="40686"/>
    <lineage>
        <taxon>Eukaryota</taxon>
        <taxon>Viridiplantae</taxon>
        <taxon>Streptophyta</taxon>
        <taxon>Embryophyta</taxon>
        <taxon>Tracheophyta</taxon>
        <taxon>Spermatophyta</taxon>
        <taxon>Magnoliopsida</taxon>
        <taxon>eudicotyledons</taxon>
        <taxon>Gunneridae</taxon>
        <taxon>Pentapetalae</taxon>
        <taxon>rosids</taxon>
        <taxon>fabids</taxon>
        <taxon>Malpighiales</taxon>
        <taxon>Salicaceae</taxon>
        <taxon>Saliceae</taxon>
        <taxon>Salix</taxon>
    </lineage>
</organism>